<feature type="signal peptide" evidence="2">
    <location>
        <begin position="1"/>
        <end position="28"/>
    </location>
</feature>
<reference evidence="3 4" key="1">
    <citation type="submission" date="2024-04" db="EMBL/GenBank/DDBJ databases">
        <authorList>
            <person name="Fracassetti M."/>
        </authorList>
    </citation>
    <scope>NUCLEOTIDE SEQUENCE [LARGE SCALE GENOMIC DNA]</scope>
</reference>
<sequence length="142" mass="14235">MGLRSPSNVLIFLLVAAAAALFTHPIHAADSRKLDETADGTPGSEKCTPCNPSPPPPSPPPPACPPPPALPPPSPPPPKNPPSTYCPPPPPSPPSSSIIYITGPPGNLYPVDNDFSGSGRPTAPAMIGCGLVAAAVGVLFGI</sequence>
<feature type="chain" id="PRO_5043999239" evidence="2">
    <location>
        <begin position="29"/>
        <end position="142"/>
    </location>
</feature>
<protein>
    <submittedName>
        <fullName evidence="3">Uncharacterized protein</fullName>
    </submittedName>
</protein>
<dbReference type="EMBL" id="OZ034818">
    <property type="protein sequence ID" value="CAL1390804.1"/>
    <property type="molecule type" value="Genomic_DNA"/>
</dbReference>
<keyword evidence="2" id="KW-0732">Signal</keyword>
<dbReference type="Proteomes" id="UP001497516">
    <property type="component" value="Chromosome 5"/>
</dbReference>
<evidence type="ECO:0000313" key="3">
    <source>
        <dbReference type="EMBL" id="CAL1390804.1"/>
    </source>
</evidence>
<evidence type="ECO:0000256" key="2">
    <source>
        <dbReference type="SAM" id="SignalP"/>
    </source>
</evidence>
<name>A0AAV2EYG7_9ROSI</name>
<dbReference type="PANTHER" id="PTHR35094:SF1">
    <property type="entry name" value="PROTEIN, PUTATIVE-RELATED"/>
    <property type="match status" value="1"/>
</dbReference>
<organism evidence="3 4">
    <name type="scientific">Linum trigynum</name>
    <dbReference type="NCBI Taxonomy" id="586398"/>
    <lineage>
        <taxon>Eukaryota</taxon>
        <taxon>Viridiplantae</taxon>
        <taxon>Streptophyta</taxon>
        <taxon>Embryophyta</taxon>
        <taxon>Tracheophyta</taxon>
        <taxon>Spermatophyta</taxon>
        <taxon>Magnoliopsida</taxon>
        <taxon>eudicotyledons</taxon>
        <taxon>Gunneridae</taxon>
        <taxon>Pentapetalae</taxon>
        <taxon>rosids</taxon>
        <taxon>fabids</taxon>
        <taxon>Malpighiales</taxon>
        <taxon>Linaceae</taxon>
        <taxon>Linum</taxon>
    </lineage>
</organism>
<keyword evidence="4" id="KW-1185">Reference proteome</keyword>
<evidence type="ECO:0000313" key="4">
    <source>
        <dbReference type="Proteomes" id="UP001497516"/>
    </source>
</evidence>
<gene>
    <name evidence="3" type="ORF">LTRI10_LOCUS31564</name>
</gene>
<accession>A0AAV2EYG7</accession>
<proteinExistence type="predicted"/>
<dbReference type="PANTHER" id="PTHR35094">
    <property type="entry name" value="LEUCINE-RICH REPEAT EXTENSIN-LIKE PROTEIN 2"/>
    <property type="match status" value="1"/>
</dbReference>
<feature type="region of interest" description="Disordered" evidence="1">
    <location>
        <begin position="31"/>
        <end position="113"/>
    </location>
</feature>
<feature type="compositionally biased region" description="Pro residues" evidence="1">
    <location>
        <begin position="51"/>
        <end position="94"/>
    </location>
</feature>
<evidence type="ECO:0000256" key="1">
    <source>
        <dbReference type="SAM" id="MobiDB-lite"/>
    </source>
</evidence>
<dbReference type="AlphaFoldDB" id="A0AAV2EYG7"/>